<dbReference type="SMART" id="SM00642">
    <property type="entry name" value="Aamy"/>
    <property type="match status" value="1"/>
</dbReference>
<dbReference type="InterPro" id="IPR053056">
    <property type="entry name" value="Lipid_Metab_Assoc_Protein"/>
</dbReference>
<dbReference type="InterPro" id="IPR028115">
    <property type="entry name" value="DUF4484"/>
</dbReference>
<dbReference type="CDD" id="cd11318">
    <property type="entry name" value="AmyAc_bac_fung_AmyA"/>
    <property type="match status" value="1"/>
</dbReference>
<evidence type="ECO:0000313" key="3">
    <source>
        <dbReference type="Proteomes" id="UP000503462"/>
    </source>
</evidence>
<keyword evidence="3" id="KW-1185">Reference proteome</keyword>
<dbReference type="GO" id="GO:0005811">
    <property type="term" value="C:lipid droplet"/>
    <property type="evidence" value="ECO:0007669"/>
    <property type="project" value="TreeGrafter"/>
</dbReference>
<dbReference type="SUPFAM" id="SSF51445">
    <property type="entry name" value="(Trans)glycosidases"/>
    <property type="match status" value="1"/>
</dbReference>
<dbReference type="Gene3D" id="2.40.30.140">
    <property type="match status" value="1"/>
</dbReference>
<dbReference type="SUPFAM" id="SSF51011">
    <property type="entry name" value="Glycosyl hydrolase domain"/>
    <property type="match status" value="1"/>
</dbReference>
<name>A0A6H0XL47_9PEZI</name>
<dbReference type="OrthoDB" id="550577at2759"/>
<evidence type="ECO:0000313" key="2">
    <source>
        <dbReference type="EMBL" id="QIW95357.1"/>
    </source>
</evidence>
<dbReference type="InterPro" id="IPR013780">
    <property type="entry name" value="Glyco_hydro_b"/>
</dbReference>
<accession>A0A6H0XL47</accession>
<dbReference type="AlphaFoldDB" id="A0A6H0XL47"/>
<dbReference type="PANTHER" id="PTHR28153:SF1">
    <property type="entry name" value="DUF4484 DOMAIN-CONTAINING PROTEIN"/>
    <property type="match status" value="1"/>
</dbReference>
<dbReference type="Pfam" id="PF09804">
    <property type="entry name" value="DENND11"/>
    <property type="match status" value="1"/>
</dbReference>
<dbReference type="Pfam" id="PF00128">
    <property type="entry name" value="Alpha-amylase"/>
    <property type="match status" value="2"/>
</dbReference>
<dbReference type="Gene3D" id="3.20.20.80">
    <property type="entry name" value="Glycosidases"/>
    <property type="match status" value="1"/>
</dbReference>
<evidence type="ECO:0000259" key="1">
    <source>
        <dbReference type="SMART" id="SM00642"/>
    </source>
</evidence>
<organism evidence="2 3">
    <name type="scientific">Peltaster fructicola</name>
    <dbReference type="NCBI Taxonomy" id="286661"/>
    <lineage>
        <taxon>Eukaryota</taxon>
        <taxon>Fungi</taxon>
        <taxon>Dikarya</taxon>
        <taxon>Ascomycota</taxon>
        <taxon>Pezizomycotina</taxon>
        <taxon>Dothideomycetes</taxon>
        <taxon>Dothideomycetes incertae sedis</taxon>
        <taxon>Peltaster</taxon>
    </lineage>
</organism>
<dbReference type="EMBL" id="CP051139">
    <property type="protein sequence ID" value="QIW95357.1"/>
    <property type="molecule type" value="Genomic_DNA"/>
</dbReference>
<dbReference type="InterPro" id="IPR018626">
    <property type="entry name" value="LCHN/Anr2"/>
</dbReference>
<dbReference type="InterPro" id="IPR017853">
    <property type="entry name" value="GH"/>
</dbReference>
<dbReference type="Proteomes" id="UP000503462">
    <property type="component" value="Chromosome 1"/>
</dbReference>
<dbReference type="GO" id="GO:0005975">
    <property type="term" value="P:carbohydrate metabolic process"/>
    <property type="evidence" value="ECO:0007669"/>
    <property type="project" value="InterPro"/>
</dbReference>
<reference evidence="2 3" key="1">
    <citation type="journal article" date="2016" name="Sci. Rep.">
        <title>Peltaster fructicola genome reveals evolution from an invasive phytopathogen to an ectophytic parasite.</title>
        <authorList>
            <person name="Xu C."/>
            <person name="Chen H."/>
            <person name="Gleason M.L."/>
            <person name="Xu J.R."/>
            <person name="Liu H."/>
            <person name="Zhang R."/>
            <person name="Sun G."/>
        </authorList>
    </citation>
    <scope>NUCLEOTIDE SEQUENCE [LARGE SCALE GENOMIC DNA]</scope>
    <source>
        <strain evidence="2 3">LNHT1506</strain>
    </source>
</reference>
<dbReference type="InterPro" id="IPR006047">
    <property type="entry name" value="GH13_cat_dom"/>
</dbReference>
<gene>
    <name evidence="2" type="ORF">AMS68_000875</name>
</gene>
<protein>
    <recommendedName>
        <fullName evidence="1">Glycosyl hydrolase family 13 catalytic domain-containing protein</fullName>
    </recommendedName>
</protein>
<dbReference type="PANTHER" id="PTHR28153">
    <property type="entry name" value="PROTEIN, PUTATIVE-RELATED"/>
    <property type="match status" value="1"/>
</dbReference>
<feature type="domain" description="Glycosyl hydrolase family 13 catalytic" evidence="1">
    <location>
        <begin position="10"/>
        <end position="447"/>
    </location>
</feature>
<dbReference type="Pfam" id="PF14831">
    <property type="entry name" value="DUF4484"/>
    <property type="match status" value="1"/>
</dbReference>
<dbReference type="Gene3D" id="2.60.40.1180">
    <property type="entry name" value="Golgi alpha-mannosidase II"/>
    <property type="match status" value="1"/>
</dbReference>
<sequence length="999" mass="112257">MSHARTPPNKTLFQTFEWHTTSKPPATSETHAATSHYARLLRILPKLLAIGITALWLPPGCKANSVESNGYDCYDLWDLGEYDSKFARSTKWGSVEELRELINAARTRGIGIIWDAVLNHKTSGDATEECWAVEVDPEDRRVEICPPRKIVAWLKYEFPGRGTKRSSLMWRAEHFNGTDWDQRKERHAIYKLIDDPATYPKPTGKSLSLQRLLGTRNEPRKRPGKGWADDVSKMHGNYDYLLLCNIDHKHAAVRDDLFDWAEWMLRDTAVDGFRLDAVQHFSYGFSREWIAHVQSCRRKMNLEPALVVGEVWVSDTKEILSWLDVVGHDAYAYDSPLVYNFSRLSEAIRRRDGSADLRKVAKGSLVADRPRAAVTIVSNHDTQQGQASFVPMDAQLKVLFYAFILLRKDGQPCVFWGDLFGIQGPHPEPAVGVSPGRSLVADLILARQLYAYGEQADLFGNADSLAWMRSGTHDRPGCIVLISIKEVTIAKRVGQAGEIWVNILEPEPRRSVTLDKRGFGTFVCSAKNAAVFVRHSEAHREQFPKIGYTITWQKAHSDVDLAGVEYKSLPSGLHEEDNDVVYFAHDTLTGVSAFVQTASDEEHRNARFAAVGALTVQQDGALTPAWQYVEPLNRLARTLIQDLDNHTVLEEYWANANKATHIDAARVKADPRRQDPMPSIDTDLPNAHPVRTLAKTLDLFGPLLYPLQRQVLLSKRILIVAPPPVRDNCDHVHNLLLLSQHASLAVAANTHKRPLYNIGIADMTTLLGTPSWIACTTDTILREKTNLYDTLVDLAPESKPHIKDAAGNHIRATQRDVQRFGALHRYLWSIDSEHDVDAYQDDTDRTSLLDKHHDYTTPIVSYESVEPYSWSTLAQRSISWLSEDSSNVQEREGDHDTLQHLPTATGEHDTYDRSATHAAIIKAYFHNLSKTVVDSASQVVAETSTEDVLEIPVAVLTQAGLDPWSHNDRNFFQSIVESISGKKTTIVEEPVTLCGIRVC</sequence>
<proteinExistence type="predicted"/>